<proteinExistence type="predicted"/>
<reference evidence="1 2" key="1">
    <citation type="journal article" date="2020" name="Sci. Rep.">
        <title>beta-carboline chemical signals induce reveromycin production through a LuxR family regulator in Streptomyces sp. SN-593.</title>
        <authorList>
            <person name="Panthee S."/>
            <person name="Kito N."/>
            <person name="Hayashi T."/>
            <person name="Shimizu T."/>
            <person name="Ishikawa J."/>
            <person name="Hamamoto H."/>
            <person name="Osada H."/>
            <person name="Takahashi S."/>
        </authorList>
    </citation>
    <scope>NUCLEOTIDE SEQUENCE [LARGE SCALE GENOMIC DNA]</scope>
    <source>
        <strain evidence="1 2">SN-593</strain>
        <plasmid evidence="1 2">pRVR1</plasmid>
    </source>
</reference>
<dbReference type="EMBL" id="AP018366">
    <property type="protein sequence ID" value="BBG20741.1"/>
    <property type="molecule type" value="Genomic_DNA"/>
</dbReference>
<evidence type="ECO:0000313" key="2">
    <source>
        <dbReference type="Proteomes" id="UP000595703"/>
    </source>
</evidence>
<organism evidence="1 2">
    <name type="scientific">Actinacidiphila reveromycinica</name>
    <dbReference type="NCBI Taxonomy" id="659352"/>
    <lineage>
        <taxon>Bacteria</taxon>
        <taxon>Bacillati</taxon>
        <taxon>Actinomycetota</taxon>
        <taxon>Actinomycetes</taxon>
        <taxon>Kitasatosporales</taxon>
        <taxon>Streptomycetaceae</taxon>
        <taxon>Actinacidiphila</taxon>
    </lineage>
</organism>
<name>A0A7U3QW25_9ACTN</name>
<keyword evidence="2" id="KW-1185">Reference proteome</keyword>
<protein>
    <submittedName>
        <fullName evidence="1">Uncharacterized protein</fullName>
    </submittedName>
</protein>
<dbReference type="KEGG" id="arev:RVR_P1127"/>
<keyword evidence="1" id="KW-0614">Plasmid</keyword>
<sequence length="220" mass="24063">MPFDLDNPFEISCFSVLHPDRLVHESVGKPDVTLNLAEVLAGPAPYATLVLADGIELHHQPASTEPVNTVAAALADRSGYDGSGIRGVVHLTGSSGDTDHAVGMTDGDFMSLYELLASICNVMGVRLWRKIRPADLVTIRYTDLATGDLFWFGGTSHRLMQVKDFPAGQENKLSPDAKVMVFDDGEEFNWYPDSSFHDRADRAPSGYWQRTGNQLLPADV</sequence>
<accession>A0A7U3QW25</accession>
<dbReference type="Proteomes" id="UP000595703">
    <property type="component" value="Plasmid pRVR1"/>
</dbReference>
<evidence type="ECO:0000313" key="1">
    <source>
        <dbReference type="EMBL" id="BBG20741.1"/>
    </source>
</evidence>
<geneLocation type="plasmid" evidence="1 2">
    <name>pRVR1</name>
</geneLocation>
<gene>
    <name evidence="1" type="ORF">RVR_P1127</name>
</gene>
<dbReference type="AlphaFoldDB" id="A0A7U3QW25"/>